<protein>
    <submittedName>
        <fullName evidence="1">Uncharacterized protein</fullName>
    </submittedName>
</protein>
<gene>
    <name evidence="1" type="ORF">GCM10010916_13870</name>
</gene>
<dbReference type="EMBL" id="BMGR01000004">
    <property type="protein sequence ID" value="GGF97868.1"/>
    <property type="molecule type" value="Genomic_DNA"/>
</dbReference>
<reference evidence="1" key="2">
    <citation type="submission" date="2020-09" db="EMBL/GenBank/DDBJ databases">
        <authorList>
            <person name="Sun Q."/>
            <person name="Zhou Y."/>
        </authorList>
    </citation>
    <scope>NUCLEOTIDE SEQUENCE</scope>
    <source>
        <strain evidence="1">CGMCC 1.12987</strain>
    </source>
</reference>
<evidence type="ECO:0000313" key="1">
    <source>
        <dbReference type="EMBL" id="GGF97868.1"/>
    </source>
</evidence>
<dbReference type="AlphaFoldDB" id="A0A917CU38"/>
<proteinExistence type="predicted"/>
<name>A0A917CU38_9BACL</name>
<comment type="caution">
    <text evidence="1">The sequence shown here is derived from an EMBL/GenBank/DDBJ whole genome shotgun (WGS) entry which is preliminary data.</text>
</comment>
<accession>A0A917CU38</accession>
<keyword evidence="2" id="KW-1185">Reference proteome</keyword>
<evidence type="ECO:0000313" key="2">
    <source>
        <dbReference type="Proteomes" id="UP000644756"/>
    </source>
</evidence>
<dbReference type="RefSeq" id="WP_188530336.1">
    <property type="nucleotide sequence ID" value="NZ_BMGR01000004.1"/>
</dbReference>
<dbReference type="Proteomes" id="UP000644756">
    <property type="component" value="Unassembled WGS sequence"/>
</dbReference>
<organism evidence="1 2">
    <name type="scientific">Paenibacillus abyssi</name>
    <dbReference type="NCBI Taxonomy" id="1340531"/>
    <lineage>
        <taxon>Bacteria</taxon>
        <taxon>Bacillati</taxon>
        <taxon>Bacillota</taxon>
        <taxon>Bacilli</taxon>
        <taxon>Bacillales</taxon>
        <taxon>Paenibacillaceae</taxon>
        <taxon>Paenibacillus</taxon>
    </lineage>
</organism>
<reference evidence="1" key="1">
    <citation type="journal article" date="2014" name="Int. J. Syst. Evol. Microbiol.">
        <title>Complete genome sequence of Corynebacterium casei LMG S-19264T (=DSM 44701T), isolated from a smear-ripened cheese.</title>
        <authorList>
            <consortium name="US DOE Joint Genome Institute (JGI-PGF)"/>
            <person name="Walter F."/>
            <person name="Albersmeier A."/>
            <person name="Kalinowski J."/>
            <person name="Ruckert C."/>
        </authorList>
    </citation>
    <scope>NUCLEOTIDE SEQUENCE</scope>
    <source>
        <strain evidence="1">CGMCC 1.12987</strain>
    </source>
</reference>
<sequence>MIFESEYRRQAMDLWEQSREQTKQELLEDIQHHHTRILRIKQRLRDMFAGHAGTKRTT</sequence>